<dbReference type="Proteomes" id="UP001209878">
    <property type="component" value="Unassembled WGS sequence"/>
</dbReference>
<organism evidence="2 3">
    <name type="scientific">Ridgeia piscesae</name>
    <name type="common">Tubeworm</name>
    <dbReference type="NCBI Taxonomy" id="27915"/>
    <lineage>
        <taxon>Eukaryota</taxon>
        <taxon>Metazoa</taxon>
        <taxon>Spiralia</taxon>
        <taxon>Lophotrochozoa</taxon>
        <taxon>Annelida</taxon>
        <taxon>Polychaeta</taxon>
        <taxon>Sedentaria</taxon>
        <taxon>Canalipalpata</taxon>
        <taxon>Sabellida</taxon>
        <taxon>Siboglinidae</taxon>
        <taxon>Ridgeia</taxon>
    </lineage>
</organism>
<dbReference type="EMBL" id="JAODUO010000074">
    <property type="protein sequence ID" value="KAK2190605.1"/>
    <property type="molecule type" value="Genomic_DNA"/>
</dbReference>
<evidence type="ECO:0000313" key="1">
    <source>
        <dbReference type="EMBL" id="KAK2190605.1"/>
    </source>
</evidence>
<evidence type="ECO:0000313" key="3">
    <source>
        <dbReference type="Proteomes" id="UP001209878"/>
    </source>
</evidence>
<protein>
    <submittedName>
        <fullName evidence="2">Uncharacterized protein</fullName>
    </submittedName>
</protein>
<comment type="caution">
    <text evidence="2">The sequence shown here is derived from an EMBL/GenBank/DDBJ whole genome shotgun (WGS) entry which is preliminary data.</text>
</comment>
<accession>A0AAD9P9B6</accession>
<name>A0AAD9P9B6_RIDPI</name>
<proteinExistence type="predicted"/>
<reference evidence="2" key="1">
    <citation type="journal article" date="2023" name="Mol. Biol. Evol.">
        <title>Third-Generation Sequencing Reveals the Adaptive Role of the Epigenome in Three Deep-Sea Polychaetes.</title>
        <authorList>
            <person name="Perez M."/>
            <person name="Aroh O."/>
            <person name="Sun Y."/>
            <person name="Lan Y."/>
            <person name="Juniper S.K."/>
            <person name="Young C.R."/>
            <person name="Angers B."/>
            <person name="Qian P.Y."/>
        </authorList>
    </citation>
    <scope>NUCLEOTIDE SEQUENCE</scope>
    <source>
        <strain evidence="2">R07B-5</strain>
    </source>
</reference>
<keyword evidence="3" id="KW-1185">Reference proteome</keyword>
<sequence>MSFFRRCVGEFATWQRRCCNGSRSFLRRRVARVIRVHLVGMVTEIRLGCAALVAGRVTLVLSVVRVALVRMVAQVRFSSGARVPLLVRHLVALSCHESFSLKS</sequence>
<gene>
    <name evidence="1" type="ORF">NP493_74g01011</name>
    <name evidence="2" type="ORF">NP493_74g01012</name>
</gene>
<dbReference type="AlphaFoldDB" id="A0AAD9P9B6"/>
<evidence type="ECO:0000313" key="2">
    <source>
        <dbReference type="EMBL" id="KAK2190606.1"/>
    </source>
</evidence>
<dbReference type="EMBL" id="JAODUO010000074">
    <property type="protein sequence ID" value="KAK2190606.1"/>
    <property type="molecule type" value="Genomic_DNA"/>
</dbReference>